<gene>
    <name evidence="3" type="ORF">QN277_006185</name>
</gene>
<accession>A0AAE1MAH6</accession>
<dbReference type="AlphaFoldDB" id="A0AAE1MAH6"/>
<dbReference type="EMBL" id="JAWXYG010000011">
    <property type="protein sequence ID" value="KAK4259897.1"/>
    <property type="molecule type" value="Genomic_DNA"/>
</dbReference>
<organism evidence="3 4">
    <name type="scientific">Acacia crassicarpa</name>
    <name type="common">northern wattle</name>
    <dbReference type="NCBI Taxonomy" id="499986"/>
    <lineage>
        <taxon>Eukaryota</taxon>
        <taxon>Viridiplantae</taxon>
        <taxon>Streptophyta</taxon>
        <taxon>Embryophyta</taxon>
        <taxon>Tracheophyta</taxon>
        <taxon>Spermatophyta</taxon>
        <taxon>Magnoliopsida</taxon>
        <taxon>eudicotyledons</taxon>
        <taxon>Gunneridae</taxon>
        <taxon>Pentapetalae</taxon>
        <taxon>rosids</taxon>
        <taxon>fabids</taxon>
        <taxon>Fabales</taxon>
        <taxon>Fabaceae</taxon>
        <taxon>Caesalpinioideae</taxon>
        <taxon>mimosoid clade</taxon>
        <taxon>Acacieae</taxon>
        <taxon>Acacia</taxon>
    </lineage>
</organism>
<evidence type="ECO:0000313" key="4">
    <source>
        <dbReference type="Proteomes" id="UP001293593"/>
    </source>
</evidence>
<keyword evidence="2" id="KW-0732">Signal</keyword>
<proteinExistence type="predicted"/>
<dbReference type="Proteomes" id="UP001293593">
    <property type="component" value="Unassembled WGS sequence"/>
</dbReference>
<evidence type="ECO:0000313" key="3">
    <source>
        <dbReference type="EMBL" id="KAK4259897.1"/>
    </source>
</evidence>
<sequence length="132" mass="14336">MGLSVFCFWYALSLSPSSSHSLQFLVTTRPLPSVPKPLPSDLLPAPCRTHSSESTVLRALIGEGQRQSSTRGSSESRREEGRRIGAPSLAPSPPHLRGPPVSKKARDLASFLPNELPFHSRLPPLDGLMLKT</sequence>
<reference evidence="3" key="1">
    <citation type="submission" date="2023-10" db="EMBL/GenBank/DDBJ databases">
        <title>Chromosome-level genome of the transformable northern wattle, Acacia crassicarpa.</title>
        <authorList>
            <person name="Massaro I."/>
            <person name="Sinha N.R."/>
            <person name="Poethig S."/>
            <person name="Leichty A.R."/>
        </authorList>
    </citation>
    <scope>NUCLEOTIDE SEQUENCE</scope>
    <source>
        <strain evidence="3">Acra3RX</strain>
        <tissue evidence="3">Leaf</tissue>
    </source>
</reference>
<evidence type="ECO:0000256" key="2">
    <source>
        <dbReference type="SAM" id="SignalP"/>
    </source>
</evidence>
<evidence type="ECO:0000256" key="1">
    <source>
        <dbReference type="SAM" id="MobiDB-lite"/>
    </source>
</evidence>
<feature type="signal peptide" evidence="2">
    <location>
        <begin position="1"/>
        <end position="21"/>
    </location>
</feature>
<name>A0AAE1MAH6_9FABA</name>
<feature type="compositionally biased region" description="Basic and acidic residues" evidence="1">
    <location>
        <begin position="74"/>
        <end position="83"/>
    </location>
</feature>
<keyword evidence="4" id="KW-1185">Reference proteome</keyword>
<feature type="compositionally biased region" description="Low complexity" evidence="1">
    <location>
        <begin position="62"/>
        <end position="73"/>
    </location>
</feature>
<comment type="caution">
    <text evidence="3">The sequence shown here is derived from an EMBL/GenBank/DDBJ whole genome shotgun (WGS) entry which is preliminary data.</text>
</comment>
<feature type="chain" id="PRO_5042268020" evidence="2">
    <location>
        <begin position="22"/>
        <end position="132"/>
    </location>
</feature>
<protein>
    <submittedName>
        <fullName evidence="3">Uncharacterized protein</fullName>
    </submittedName>
</protein>
<feature type="region of interest" description="Disordered" evidence="1">
    <location>
        <begin position="59"/>
        <end position="108"/>
    </location>
</feature>